<feature type="domain" description="Xylanase inhibitor C-terminal" evidence="5">
    <location>
        <begin position="146"/>
        <end position="303"/>
    </location>
</feature>
<gene>
    <name evidence="6" type="ORF">POM88_038056</name>
</gene>
<organism evidence="6 7">
    <name type="scientific">Heracleum sosnowskyi</name>
    <dbReference type="NCBI Taxonomy" id="360622"/>
    <lineage>
        <taxon>Eukaryota</taxon>
        <taxon>Viridiplantae</taxon>
        <taxon>Streptophyta</taxon>
        <taxon>Embryophyta</taxon>
        <taxon>Tracheophyta</taxon>
        <taxon>Spermatophyta</taxon>
        <taxon>Magnoliopsida</taxon>
        <taxon>eudicotyledons</taxon>
        <taxon>Gunneridae</taxon>
        <taxon>Pentapetalae</taxon>
        <taxon>asterids</taxon>
        <taxon>campanulids</taxon>
        <taxon>Apiales</taxon>
        <taxon>Apiaceae</taxon>
        <taxon>Apioideae</taxon>
        <taxon>apioid superclade</taxon>
        <taxon>Tordylieae</taxon>
        <taxon>Tordyliinae</taxon>
        <taxon>Heracleum</taxon>
    </lineage>
</organism>
<comment type="caution">
    <text evidence="6">The sequence shown here is derived from an EMBL/GenBank/DDBJ whole genome shotgun (WGS) entry which is preliminary data.</text>
</comment>
<keyword evidence="7" id="KW-1185">Reference proteome</keyword>
<dbReference type="InterPro" id="IPR032799">
    <property type="entry name" value="TAXi_C"/>
</dbReference>
<protein>
    <submittedName>
        <fullName evidence="6">Aspartic peptidase</fullName>
    </submittedName>
</protein>
<dbReference type="GO" id="GO:0006508">
    <property type="term" value="P:proteolysis"/>
    <property type="evidence" value="ECO:0007669"/>
    <property type="project" value="InterPro"/>
</dbReference>
<name>A0AAD8HR98_9APIA</name>
<dbReference type="GO" id="GO:0004190">
    <property type="term" value="F:aspartic-type endopeptidase activity"/>
    <property type="evidence" value="ECO:0007669"/>
    <property type="project" value="InterPro"/>
</dbReference>
<evidence type="ECO:0000313" key="6">
    <source>
        <dbReference type="EMBL" id="KAK1371964.1"/>
    </source>
</evidence>
<keyword evidence="4" id="KW-0732">Signal</keyword>
<reference evidence="6" key="2">
    <citation type="submission" date="2023-05" db="EMBL/GenBank/DDBJ databases">
        <authorList>
            <person name="Schelkunov M.I."/>
        </authorList>
    </citation>
    <scope>NUCLEOTIDE SEQUENCE</scope>
    <source>
        <strain evidence="6">Hsosn_3</strain>
        <tissue evidence="6">Leaf</tissue>
    </source>
</reference>
<reference evidence="6" key="1">
    <citation type="submission" date="2023-02" db="EMBL/GenBank/DDBJ databases">
        <title>Genome of toxic invasive species Heracleum sosnowskyi carries increased number of genes despite the absence of recent whole-genome duplications.</title>
        <authorList>
            <person name="Schelkunov M."/>
            <person name="Shtratnikova V."/>
            <person name="Makarenko M."/>
            <person name="Klepikova A."/>
            <person name="Omelchenko D."/>
            <person name="Novikova G."/>
            <person name="Obukhova E."/>
            <person name="Bogdanov V."/>
            <person name="Penin A."/>
            <person name="Logacheva M."/>
        </authorList>
    </citation>
    <scope>NUCLEOTIDE SEQUENCE</scope>
    <source>
        <strain evidence="6">Hsosn_3</strain>
        <tissue evidence="6">Leaf</tissue>
    </source>
</reference>
<dbReference type="Pfam" id="PF14541">
    <property type="entry name" value="TAXi_C"/>
    <property type="match status" value="1"/>
</dbReference>
<dbReference type="InterPro" id="IPR021109">
    <property type="entry name" value="Peptidase_aspartic_dom_sf"/>
</dbReference>
<evidence type="ECO:0000259" key="5">
    <source>
        <dbReference type="Pfam" id="PF14541"/>
    </source>
</evidence>
<dbReference type="AlphaFoldDB" id="A0AAD8HR98"/>
<dbReference type="Proteomes" id="UP001237642">
    <property type="component" value="Unassembled WGS sequence"/>
</dbReference>
<evidence type="ECO:0000313" key="7">
    <source>
        <dbReference type="Proteomes" id="UP001237642"/>
    </source>
</evidence>
<dbReference type="PANTHER" id="PTHR47965">
    <property type="entry name" value="ASPARTYL PROTEASE-RELATED"/>
    <property type="match status" value="1"/>
</dbReference>
<accession>A0AAD8HR98</accession>
<proteinExistence type="inferred from homology"/>
<keyword evidence="3" id="KW-0964">Secreted</keyword>
<dbReference type="InterPro" id="IPR001461">
    <property type="entry name" value="Aspartic_peptidase_A1"/>
</dbReference>
<evidence type="ECO:0000256" key="1">
    <source>
        <dbReference type="ARBA" id="ARBA00004239"/>
    </source>
</evidence>
<dbReference type="FunFam" id="2.40.70.10:FF:000041">
    <property type="entry name" value="Basic 7S globulin"/>
    <property type="match status" value="1"/>
</dbReference>
<comment type="subcellular location">
    <subcellularLocation>
        <location evidence="1">Secreted</location>
        <location evidence="1">Extracellular space</location>
    </subcellularLocation>
</comment>
<sequence length="371" mass="40919">MNLGGPHTWFDCDAYKLPTYKPLMCGSKKCTEYNAGSGCMRCVNPHTPGCTDDSCGLNSYNAFEYRYEPQSLGEDALFAVDTNGVVAVGITYETPEPFAFTCSDANLLRGLSNETKGMLGLANTTTSLHAQLSTQFKIPRKFALCFVDVTYIKVDHKPVSFNSSLLSINEDGYGGTLFSTITPYTKLETSIYEGLVSAFTKAAAFKKMKRVSSVAPFGACYKAKTIAKSQTGPVVPYIDIGLAGNTHWRFYGANSMVAVKKDVLCLAFVDAGILPRTSIVIGGHQMENYLIEFDHVSSKLGISTSLLFRNTTFPRPRRGCLISTVHQWCINRISVHLFRFKPLKSSIQWNQGGDRPCKYNNFITGTIHRTV</sequence>
<dbReference type="SUPFAM" id="SSF50630">
    <property type="entry name" value="Acid proteases"/>
    <property type="match status" value="1"/>
</dbReference>
<dbReference type="GO" id="GO:0005576">
    <property type="term" value="C:extracellular region"/>
    <property type="evidence" value="ECO:0007669"/>
    <property type="project" value="UniProtKB-SubCell"/>
</dbReference>
<dbReference type="EMBL" id="JAUIZM010000008">
    <property type="protein sequence ID" value="KAK1371964.1"/>
    <property type="molecule type" value="Genomic_DNA"/>
</dbReference>
<dbReference type="PANTHER" id="PTHR47965:SF68">
    <property type="entry name" value="BASIC 7S GLOBULIN-LIKE"/>
    <property type="match status" value="1"/>
</dbReference>
<evidence type="ECO:0000256" key="3">
    <source>
        <dbReference type="ARBA" id="ARBA00022525"/>
    </source>
</evidence>
<evidence type="ECO:0000256" key="4">
    <source>
        <dbReference type="ARBA" id="ARBA00022729"/>
    </source>
</evidence>
<dbReference type="Gene3D" id="2.40.70.10">
    <property type="entry name" value="Acid Proteases"/>
    <property type="match status" value="1"/>
</dbReference>
<evidence type="ECO:0000256" key="2">
    <source>
        <dbReference type="ARBA" id="ARBA00007447"/>
    </source>
</evidence>
<comment type="similarity">
    <text evidence="2">Belongs to the peptidase A1 family.</text>
</comment>